<dbReference type="AlphaFoldDB" id="A0A166LIB3"/>
<keyword evidence="1" id="KW-0732">Signal</keyword>
<accession>A0A166LIB3</accession>
<proteinExistence type="predicted"/>
<gene>
    <name evidence="2" type="ORF">CI238_02901</name>
</gene>
<reference evidence="2 3" key="1">
    <citation type="submission" date="2015-06" db="EMBL/GenBank/DDBJ databases">
        <title>Survival trade-offs in plant roots during colonization by closely related pathogenic and mutualistic fungi.</title>
        <authorList>
            <person name="Hacquard S."/>
            <person name="Kracher B."/>
            <person name="Hiruma K."/>
            <person name="Weinman A."/>
            <person name="Muench P."/>
            <person name="Garrido Oter R."/>
            <person name="Ver Loren van Themaat E."/>
            <person name="Dallerey J.-F."/>
            <person name="Damm U."/>
            <person name="Henrissat B."/>
            <person name="Lespinet O."/>
            <person name="Thon M."/>
            <person name="Kemen E."/>
            <person name="McHardy A.C."/>
            <person name="Schulze-Lefert P."/>
            <person name="O'Connell R.J."/>
        </authorList>
    </citation>
    <scope>NUCLEOTIDE SEQUENCE [LARGE SCALE GENOMIC DNA]</scope>
    <source>
        <strain evidence="2 3">MAFF 238704</strain>
    </source>
</reference>
<keyword evidence="3" id="KW-1185">Reference proteome</keyword>
<name>A0A166LIB3_COLIC</name>
<feature type="chain" id="PRO_5007876853" evidence="1">
    <location>
        <begin position="19"/>
        <end position="231"/>
    </location>
</feature>
<evidence type="ECO:0000313" key="3">
    <source>
        <dbReference type="Proteomes" id="UP000076584"/>
    </source>
</evidence>
<comment type="caution">
    <text evidence="2">The sequence shown here is derived from an EMBL/GenBank/DDBJ whole genome shotgun (WGS) entry which is preliminary data.</text>
</comment>
<evidence type="ECO:0000313" key="2">
    <source>
        <dbReference type="EMBL" id="KZL63550.1"/>
    </source>
</evidence>
<feature type="signal peptide" evidence="1">
    <location>
        <begin position="1"/>
        <end position="18"/>
    </location>
</feature>
<organism evidence="2 3">
    <name type="scientific">Colletotrichum incanum</name>
    <name type="common">Soybean anthracnose fungus</name>
    <dbReference type="NCBI Taxonomy" id="1573173"/>
    <lineage>
        <taxon>Eukaryota</taxon>
        <taxon>Fungi</taxon>
        <taxon>Dikarya</taxon>
        <taxon>Ascomycota</taxon>
        <taxon>Pezizomycotina</taxon>
        <taxon>Sordariomycetes</taxon>
        <taxon>Hypocreomycetidae</taxon>
        <taxon>Glomerellales</taxon>
        <taxon>Glomerellaceae</taxon>
        <taxon>Colletotrichum</taxon>
        <taxon>Colletotrichum spaethianum species complex</taxon>
    </lineage>
</organism>
<evidence type="ECO:0000256" key="1">
    <source>
        <dbReference type="SAM" id="SignalP"/>
    </source>
</evidence>
<dbReference type="Proteomes" id="UP000076584">
    <property type="component" value="Unassembled WGS sequence"/>
</dbReference>
<dbReference type="EMBL" id="LFIW01002754">
    <property type="protein sequence ID" value="KZL63550.1"/>
    <property type="molecule type" value="Genomic_DNA"/>
</dbReference>
<sequence>MSPCFISLSLSLAYFVLATLVVGGGVSVHLEPLSLPPSFPNNFLGRTGTVKNHSLSPRSLHNRRGILMPVGDTSLGSRSIRSSIFRHPSFSPAPHLSEEAPFELHPIDCHNPDYPEFKSHPDVHRDAVEKGAERFCESDFARETLTTVDDVKDHPLHAWRWRYKDHMRVYQDYKVHWRVNCRTKQGFQDIGFPLGPDGPSCVEIMADNFRKCEIRFPSSVFPLERNLADQP</sequence>
<protein>
    <submittedName>
        <fullName evidence="2">Uncharacterized protein</fullName>
    </submittedName>
</protein>